<protein>
    <submittedName>
        <fullName evidence="3">Uncharacterized protein</fullName>
    </submittedName>
</protein>
<proteinExistence type="predicted"/>
<keyword evidence="2" id="KW-0812">Transmembrane</keyword>
<evidence type="ECO:0000313" key="3">
    <source>
        <dbReference type="EMBL" id="JAH88167.1"/>
    </source>
</evidence>
<accession>A0A0E9WCT0</accession>
<sequence>MSETNGIKRNRRQAAKGSTKTSRVFKIFFFPPTFYVFFVFF</sequence>
<feature type="region of interest" description="Disordered" evidence="1">
    <location>
        <begin position="1"/>
        <end position="20"/>
    </location>
</feature>
<keyword evidence="2" id="KW-0472">Membrane</keyword>
<evidence type="ECO:0000256" key="2">
    <source>
        <dbReference type="SAM" id="Phobius"/>
    </source>
</evidence>
<dbReference type="EMBL" id="GBXM01020410">
    <property type="protein sequence ID" value="JAH88167.1"/>
    <property type="molecule type" value="Transcribed_RNA"/>
</dbReference>
<organism evidence="3">
    <name type="scientific">Anguilla anguilla</name>
    <name type="common">European freshwater eel</name>
    <name type="synonym">Muraena anguilla</name>
    <dbReference type="NCBI Taxonomy" id="7936"/>
    <lineage>
        <taxon>Eukaryota</taxon>
        <taxon>Metazoa</taxon>
        <taxon>Chordata</taxon>
        <taxon>Craniata</taxon>
        <taxon>Vertebrata</taxon>
        <taxon>Euteleostomi</taxon>
        <taxon>Actinopterygii</taxon>
        <taxon>Neopterygii</taxon>
        <taxon>Teleostei</taxon>
        <taxon>Anguilliformes</taxon>
        <taxon>Anguillidae</taxon>
        <taxon>Anguilla</taxon>
    </lineage>
</organism>
<name>A0A0E9WCT0_ANGAN</name>
<reference evidence="3" key="1">
    <citation type="submission" date="2014-11" db="EMBL/GenBank/DDBJ databases">
        <authorList>
            <person name="Amaro Gonzalez C."/>
        </authorList>
    </citation>
    <scope>NUCLEOTIDE SEQUENCE</scope>
</reference>
<feature type="transmembrane region" description="Helical" evidence="2">
    <location>
        <begin position="21"/>
        <end position="40"/>
    </location>
</feature>
<evidence type="ECO:0000256" key="1">
    <source>
        <dbReference type="SAM" id="MobiDB-lite"/>
    </source>
</evidence>
<keyword evidence="2" id="KW-1133">Transmembrane helix</keyword>
<reference evidence="3" key="2">
    <citation type="journal article" date="2015" name="Fish Shellfish Immunol.">
        <title>Early steps in the European eel (Anguilla anguilla)-Vibrio vulnificus interaction in the gills: Role of the RtxA13 toxin.</title>
        <authorList>
            <person name="Callol A."/>
            <person name="Pajuelo D."/>
            <person name="Ebbesson L."/>
            <person name="Teles M."/>
            <person name="MacKenzie S."/>
            <person name="Amaro C."/>
        </authorList>
    </citation>
    <scope>NUCLEOTIDE SEQUENCE</scope>
</reference>
<dbReference type="AlphaFoldDB" id="A0A0E9WCT0"/>